<keyword evidence="2" id="KW-0809">Transit peptide</keyword>
<keyword evidence="6" id="KW-1185">Reference proteome</keyword>
<dbReference type="OrthoDB" id="191995at2759"/>
<dbReference type="SMR" id="V7CMY8"/>
<gene>
    <name evidence="5" type="ORF">PHAVU_002G249600g</name>
</gene>
<accession>V7CMY8</accession>
<sequence length="423" mass="46092">MTTTVTVAPPPSLHPPQNQALPWRLSLFPPNVAFCSLRLTKNKNKKKSMSLICAHSLPFDLSPPPIDHDFLDDVKTAGRDISGEGIIETFHNDDEALDAVENGVVVVDLSHFGRLRVSGEDRIKFLHNQSTANFECLHEGQGCDTVFVTPTARTIDIAHAWLMKNAITLVVSPKTCTTIMEMLNKYIFFADKVEIQDITKQTSFFAMVGPKSGQVMENLNLGDLVGKPYGTHQHFNVDKQPITIGVGNIISEGGFSLLMSPATAPSIWKAILAQGAIPMGSNAWNKLRILRGRPAPGMELTNEFNVLEACLWSSVSLNKGCYKGQETISRLITYDGIKQRLWGINLSAAAEPGSSITVDGKKVGKLTSYTSGRKQSEHFGLGYLKRRAASEGDTVIVGDNIKGTVVEVPFLSQQRPPSASSTS</sequence>
<dbReference type="SUPFAM" id="SSF101790">
    <property type="entry name" value="Aminomethyltransferase beta-barrel domain"/>
    <property type="match status" value="1"/>
</dbReference>
<dbReference type="Gramene" id="ESW31577">
    <property type="protein sequence ID" value="ESW31577"/>
    <property type="gene ID" value="PHAVU_002G249600g"/>
</dbReference>
<dbReference type="Proteomes" id="UP000000226">
    <property type="component" value="Chromosome 2"/>
</dbReference>
<dbReference type="GO" id="GO:0009507">
    <property type="term" value="C:chloroplast"/>
    <property type="evidence" value="ECO:0007669"/>
    <property type="project" value="EnsemblPlants"/>
</dbReference>
<feature type="domain" description="GCVT N-terminal" evidence="3">
    <location>
        <begin position="97"/>
        <end position="319"/>
    </location>
</feature>
<reference evidence="6" key="1">
    <citation type="journal article" date="2014" name="Nat. Genet.">
        <title>A reference genome for common bean and genome-wide analysis of dual domestications.</title>
        <authorList>
            <person name="Schmutz J."/>
            <person name="McClean P.E."/>
            <person name="Mamidi S."/>
            <person name="Wu G.A."/>
            <person name="Cannon S.B."/>
            <person name="Grimwood J."/>
            <person name="Jenkins J."/>
            <person name="Shu S."/>
            <person name="Song Q."/>
            <person name="Chavarro C."/>
            <person name="Torres-Torres M."/>
            <person name="Geffroy V."/>
            <person name="Moghaddam S.M."/>
            <person name="Gao D."/>
            <person name="Abernathy B."/>
            <person name="Barry K."/>
            <person name="Blair M."/>
            <person name="Brick M.A."/>
            <person name="Chovatia M."/>
            <person name="Gepts P."/>
            <person name="Goodstein D.M."/>
            <person name="Gonzales M."/>
            <person name="Hellsten U."/>
            <person name="Hyten D.L."/>
            <person name="Jia G."/>
            <person name="Kelly J.D."/>
            <person name="Kudrna D."/>
            <person name="Lee R."/>
            <person name="Richard M.M."/>
            <person name="Miklas P.N."/>
            <person name="Osorno J.M."/>
            <person name="Rodrigues J."/>
            <person name="Thareau V."/>
            <person name="Urrea C.A."/>
            <person name="Wang M."/>
            <person name="Yu Y."/>
            <person name="Zhang M."/>
            <person name="Wing R.A."/>
            <person name="Cregan P.B."/>
            <person name="Rokhsar D.S."/>
            <person name="Jackson S.A."/>
        </authorList>
    </citation>
    <scope>NUCLEOTIDE SEQUENCE [LARGE SCALE GENOMIC DNA]</scope>
    <source>
        <strain evidence="6">cv. G19833</strain>
    </source>
</reference>
<evidence type="ECO:0000259" key="4">
    <source>
        <dbReference type="Pfam" id="PF08669"/>
    </source>
</evidence>
<dbReference type="OMA" id="DHRTIPH"/>
<dbReference type="FunFam" id="3.30.1360.120:FF:000021">
    <property type="entry name" value="Slr0635 protein"/>
    <property type="match status" value="1"/>
</dbReference>
<dbReference type="EMBL" id="CM002289">
    <property type="protein sequence ID" value="ESW31577.1"/>
    <property type="molecule type" value="Genomic_DNA"/>
</dbReference>
<dbReference type="InterPro" id="IPR028896">
    <property type="entry name" value="GcvT/YgfZ/DmdA"/>
</dbReference>
<dbReference type="Gene3D" id="3.30.1360.120">
    <property type="entry name" value="Probable tRNA modification gtpase trme, domain 1"/>
    <property type="match status" value="1"/>
</dbReference>
<evidence type="ECO:0000313" key="6">
    <source>
        <dbReference type="Proteomes" id="UP000000226"/>
    </source>
</evidence>
<dbReference type="PANTHER" id="PTHR43757:SF14">
    <property type="entry name" value="GLYCINE CLEAVAGE T-PROTEIN FAMILY"/>
    <property type="match status" value="1"/>
</dbReference>
<dbReference type="InterPro" id="IPR017703">
    <property type="entry name" value="YgfZ/GCV_T_CS"/>
</dbReference>
<organism evidence="5 6">
    <name type="scientific">Phaseolus vulgaris</name>
    <name type="common">Kidney bean</name>
    <name type="synonym">French bean</name>
    <dbReference type="NCBI Taxonomy" id="3885"/>
    <lineage>
        <taxon>Eukaryota</taxon>
        <taxon>Viridiplantae</taxon>
        <taxon>Streptophyta</taxon>
        <taxon>Embryophyta</taxon>
        <taxon>Tracheophyta</taxon>
        <taxon>Spermatophyta</taxon>
        <taxon>Magnoliopsida</taxon>
        <taxon>eudicotyledons</taxon>
        <taxon>Gunneridae</taxon>
        <taxon>Pentapetalae</taxon>
        <taxon>rosids</taxon>
        <taxon>fabids</taxon>
        <taxon>Fabales</taxon>
        <taxon>Fabaceae</taxon>
        <taxon>Papilionoideae</taxon>
        <taxon>50 kb inversion clade</taxon>
        <taxon>NPAAA clade</taxon>
        <taxon>indigoferoid/millettioid clade</taxon>
        <taxon>Phaseoleae</taxon>
        <taxon>Phaseolus</taxon>
    </lineage>
</organism>
<dbReference type="STRING" id="3885.V7CMY8"/>
<dbReference type="GO" id="GO:0005739">
    <property type="term" value="C:mitochondrion"/>
    <property type="evidence" value="ECO:0007669"/>
    <property type="project" value="TreeGrafter"/>
</dbReference>
<proteinExistence type="inferred from homology"/>
<evidence type="ECO:0000256" key="2">
    <source>
        <dbReference type="ARBA" id="ARBA00022946"/>
    </source>
</evidence>
<name>V7CMY8_PHAVU</name>
<dbReference type="NCBIfam" id="TIGR03317">
    <property type="entry name" value="ygfZ_signature"/>
    <property type="match status" value="1"/>
</dbReference>
<dbReference type="InterPro" id="IPR027266">
    <property type="entry name" value="TrmE/GcvT-like"/>
</dbReference>
<feature type="domain" description="Aminomethyltransferase C-terminal" evidence="4">
    <location>
        <begin position="340"/>
        <end position="410"/>
    </location>
</feature>
<dbReference type="AlphaFoldDB" id="V7CMY8"/>
<dbReference type="InterPro" id="IPR029043">
    <property type="entry name" value="GcvT/YgfZ_C"/>
</dbReference>
<dbReference type="PANTHER" id="PTHR43757">
    <property type="entry name" value="AMINOMETHYLTRANSFERASE"/>
    <property type="match status" value="1"/>
</dbReference>
<evidence type="ECO:0000259" key="3">
    <source>
        <dbReference type="Pfam" id="PF01571"/>
    </source>
</evidence>
<protein>
    <submittedName>
        <fullName evidence="5">Uncharacterized protein</fullName>
    </submittedName>
</protein>
<dbReference type="eggNOG" id="KOG2770">
    <property type="taxonomic scope" value="Eukaryota"/>
</dbReference>
<evidence type="ECO:0000256" key="1">
    <source>
        <dbReference type="ARBA" id="ARBA00008609"/>
    </source>
</evidence>
<comment type="similarity">
    <text evidence="1">Belongs to the GcvT family.</text>
</comment>
<evidence type="ECO:0000313" key="5">
    <source>
        <dbReference type="EMBL" id="ESW31577.1"/>
    </source>
</evidence>
<dbReference type="Pfam" id="PF08669">
    <property type="entry name" value="GCV_T_C"/>
    <property type="match status" value="1"/>
</dbReference>
<dbReference type="InterPro" id="IPR013977">
    <property type="entry name" value="GcvT_C"/>
</dbReference>
<dbReference type="SUPFAM" id="SSF103025">
    <property type="entry name" value="Folate-binding domain"/>
    <property type="match status" value="1"/>
</dbReference>
<dbReference type="Pfam" id="PF01571">
    <property type="entry name" value="GCV_T"/>
    <property type="match status" value="1"/>
</dbReference>
<dbReference type="InterPro" id="IPR006222">
    <property type="entry name" value="GCVT_N"/>
</dbReference>